<dbReference type="EMBL" id="CAMXCT030006497">
    <property type="protein sequence ID" value="CAL4802063.1"/>
    <property type="molecule type" value="Genomic_DNA"/>
</dbReference>
<name>A0A9P1DR62_9DINO</name>
<dbReference type="PANTHER" id="PTHR47027">
    <property type="entry name" value="REVERSE TRANSCRIPTASE DOMAIN-CONTAINING PROTEIN"/>
    <property type="match status" value="1"/>
</dbReference>
<dbReference type="PANTHER" id="PTHR47027:SF20">
    <property type="entry name" value="REVERSE TRANSCRIPTASE-LIKE PROTEIN WITH RNA-DIRECTED DNA POLYMERASE DOMAIN"/>
    <property type="match status" value="1"/>
</dbReference>
<gene>
    <name evidence="1" type="ORF">C1SCF055_LOCUS39626</name>
</gene>
<evidence type="ECO:0000313" key="1">
    <source>
        <dbReference type="EMBL" id="CAI4014751.1"/>
    </source>
</evidence>
<evidence type="ECO:0000313" key="3">
    <source>
        <dbReference type="EMBL" id="CAL4802063.1"/>
    </source>
</evidence>
<reference evidence="1" key="1">
    <citation type="submission" date="2022-10" db="EMBL/GenBank/DDBJ databases">
        <authorList>
            <person name="Chen Y."/>
            <person name="Dougan E. K."/>
            <person name="Chan C."/>
            <person name="Rhodes N."/>
            <person name="Thang M."/>
        </authorList>
    </citation>
    <scope>NUCLEOTIDE SEQUENCE</scope>
</reference>
<dbReference type="EMBL" id="CAMXCT020006497">
    <property type="protein sequence ID" value="CAL1168126.1"/>
    <property type="molecule type" value="Genomic_DNA"/>
</dbReference>
<accession>A0A9P1DR62</accession>
<dbReference type="Proteomes" id="UP001152797">
    <property type="component" value="Unassembled WGS sequence"/>
</dbReference>
<protein>
    <submittedName>
        <fullName evidence="3">Endonuclease/exonuclease/phosphatase domain-containing protein</fullName>
    </submittedName>
</protein>
<reference evidence="2" key="2">
    <citation type="submission" date="2024-04" db="EMBL/GenBank/DDBJ databases">
        <authorList>
            <person name="Chen Y."/>
            <person name="Shah S."/>
            <person name="Dougan E. K."/>
            <person name="Thang M."/>
            <person name="Chan C."/>
        </authorList>
    </citation>
    <scope>NUCLEOTIDE SEQUENCE [LARGE SCALE GENOMIC DNA]</scope>
</reference>
<keyword evidence="3" id="KW-0540">Nuclease</keyword>
<keyword evidence="3" id="KW-0378">Hydrolase</keyword>
<dbReference type="AlphaFoldDB" id="A0A9P1DR62"/>
<keyword evidence="4" id="KW-1185">Reference proteome</keyword>
<sequence>MAAMYHFGLTPAEVNRLLSAAKTDEAANNMPRHMQHILQDLLHNTYFTVQGLAEPCQTTRGTRPGDPVADVLFNLCMHLILTDFRTQMDECSDVPWLGTATPVVDLEALPAMPPEGFVDVTFVDDCVVLIHGRTNDRVAHTMKAVVEALDQAAEKRGLSINYERGKTEALWTVIGKGARQLKQDLYADGHSLQWESNDKKYTLQLCHAYKHLGTWLQSHHKHSKEILARGSAAKQQYGQLARSFFTKKCISLPVKSAIFQSLVISKLLYNVHTWSTVTPKQMQSWVNHLKAPAGTLLKGLLMAPTRFMHTTEEMLACAGILPPIDQVHANRLRFLARLLGACPPITWALLNNTAGPHSWTALCLESCQWMLLHYDSKLPLDSTSTFMDWGTQIERLPQKDSGLWWNRTDLPAFIMQSPHGRDSAGGAFAMQGLARETALLHVKALVIVHFFSGFRRMGDIHHIINHCTMQTGAHVFTLSVDLCMQRIKGDLATPQASRWWKERILSGQVVAAGGGPPCETFTVARQYDGGPRPLRSADHPLGIPGLTLREWNQLRISDRLLRFLLDVLVALAMMGLSGFLEHPQFPTWCTRGCQYLGNRSSDPAKKPGLLFTLFKAAMQWSDLDVVDNLPEDFLPYLEQSCHDAGVVQPDYHGGS</sequence>
<organism evidence="1">
    <name type="scientific">Cladocopium goreaui</name>
    <dbReference type="NCBI Taxonomy" id="2562237"/>
    <lineage>
        <taxon>Eukaryota</taxon>
        <taxon>Sar</taxon>
        <taxon>Alveolata</taxon>
        <taxon>Dinophyceae</taxon>
        <taxon>Suessiales</taxon>
        <taxon>Symbiodiniaceae</taxon>
        <taxon>Cladocopium</taxon>
    </lineage>
</organism>
<evidence type="ECO:0000313" key="4">
    <source>
        <dbReference type="Proteomes" id="UP001152797"/>
    </source>
</evidence>
<keyword evidence="3" id="KW-0255">Endonuclease</keyword>
<proteinExistence type="predicted"/>
<evidence type="ECO:0000313" key="2">
    <source>
        <dbReference type="EMBL" id="CAL1168126.1"/>
    </source>
</evidence>
<dbReference type="GO" id="GO:0004519">
    <property type="term" value="F:endonuclease activity"/>
    <property type="evidence" value="ECO:0007669"/>
    <property type="project" value="UniProtKB-KW"/>
</dbReference>
<dbReference type="EMBL" id="CAMXCT010006497">
    <property type="protein sequence ID" value="CAI4014751.1"/>
    <property type="molecule type" value="Genomic_DNA"/>
</dbReference>
<comment type="caution">
    <text evidence="1">The sequence shown here is derived from an EMBL/GenBank/DDBJ whole genome shotgun (WGS) entry which is preliminary data.</text>
</comment>